<reference evidence="1" key="1">
    <citation type="submission" date="2017-11" db="EMBL/GenBank/DDBJ databases">
        <authorList>
            <person name="Kajale S.C."/>
            <person name="Sharma A."/>
        </authorList>
    </citation>
    <scope>NUCLEOTIDE SEQUENCE</scope>
    <source>
        <strain evidence="1">LS1_42</strain>
    </source>
</reference>
<sequence>MNDIEYTDSELEIDEETVMLPGPIQNIVTIDDLILVLFCPPDAETSGRNIRAFDRSETER</sequence>
<organism evidence="1 2">
    <name type="scientific">Natronococcus pandeyae</name>
    <dbReference type="NCBI Taxonomy" id="2055836"/>
    <lineage>
        <taxon>Archaea</taxon>
        <taxon>Methanobacteriati</taxon>
        <taxon>Methanobacteriota</taxon>
        <taxon>Stenosarchaea group</taxon>
        <taxon>Halobacteria</taxon>
        <taxon>Halobacteriales</taxon>
        <taxon>Natrialbaceae</taxon>
        <taxon>Natronococcus</taxon>
    </lineage>
</organism>
<protein>
    <submittedName>
        <fullName evidence="1">Uncharacterized protein</fullName>
    </submittedName>
</protein>
<proteinExistence type="predicted"/>
<accession>A0A8J8Q1Q6</accession>
<dbReference type="InterPro" id="IPR058263">
    <property type="entry name" value="DUF7957"/>
</dbReference>
<dbReference type="AlphaFoldDB" id="A0A8J8Q1Q6"/>
<comment type="caution">
    <text evidence="1">The sequence shown here is derived from an EMBL/GenBank/DDBJ whole genome shotgun (WGS) entry which is preliminary data.</text>
</comment>
<evidence type="ECO:0000313" key="1">
    <source>
        <dbReference type="EMBL" id="TYL37362.1"/>
    </source>
</evidence>
<gene>
    <name evidence="1" type="ORF">CV102_17220</name>
</gene>
<keyword evidence="2" id="KW-1185">Reference proteome</keyword>
<evidence type="ECO:0000313" key="2">
    <source>
        <dbReference type="Proteomes" id="UP000766904"/>
    </source>
</evidence>
<dbReference type="Proteomes" id="UP000766904">
    <property type="component" value="Unassembled WGS sequence"/>
</dbReference>
<dbReference type="EMBL" id="PHNJ01000010">
    <property type="protein sequence ID" value="TYL37362.1"/>
    <property type="molecule type" value="Genomic_DNA"/>
</dbReference>
<dbReference type="Pfam" id="PF25857">
    <property type="entry name" value="DUF7957"/>
    <property type="match status" value="1"/>
</dbReference>
<name>A0A8J8Q1Q6_9EURY</name>